<dbReference type="AlphaFoldDB" id="A0A9D2SZZ0"/>
<reference evidence="2" key="2">
    <citation type="submission" date="2021-04" db="EMBL/GenBank/DDBJ databases">
        <authorList>
            <person name="Gilroy R."/>
        </authorList>
    </citation>
    <scope>NUCLEOTIDE SEQUENCE</scope>
    <source>
        <strain evidence="2">CHK186-1790</strain>
    </source>
</reference>
<feature type="transmembrane region" description="Helical" evidence="1">
    <location>
        <begin position="36"/>
        <end position="61"/>
    </location>
</feature>
<evidence type="ECO:0000313" key="2">
    <source>
        <dbReference type="EMBL" id="HJC40559.1"/>
    </source>
</evidence>
<evidence type="ECO:0000313" key="3">
    <source>
        <dbReference type="Proteomes" id="UP000823882"/>
    </source>
</evidence>
<dbReference type="Proteomes" id="UP000823882">
    <property type="component" value="Unassembled WGS sequence"/>
</dbReference>
<protein>
    <submittedName>
        <fullName evidence="2">YcxB family protein</fullName>
    </submittedName>
</protein>
<feature type="transmembrane region" description="Helical" evidence="1">
    <location>
        <begin position="270"/>
        <end position="291"/>
    </location>
</feature>
<keyword evidence="1" id="KW-1133">Transmembrane helix</keyword>
<dbReference type="EMBL" id="DWWJ01000064">
    <property type="protein sequence ID" value="HJC40559.1"/>
    <property type="molecule type" value="Genomic_DNA"/>
</dbReference>
<keyword evidence="1" id="KW-0812">Transmembrane</keyword>
<evidence type="ECO:0000256" key="1">
    <source>
        <dbReference type="SAM" id="Phobius"/>
    </source>
</evidence>
<accession>A0A9D2SZZ0</accession>
<name>A0A9D2SZZ0_9FIRM</name>
<keyword evidence="1" id="KW-0472">Membrane</keyword>
<organism evidence="2 3">
    <name type="scientific">Candidatus Intestinimonas pullistercoris</name>
    <dbReference type="NCBI Taxonomy" id="2838623"/>
    <lineage>
        <taxon>Bacteria</taxon>
        <taxon>Bacillati</taxon>
        <taxon>Bacillota</taxon>
        <taxon>Clostridia</taxon>
        <taxon>Eubacteriales</taxon>
        <taxon>Intestinimonas</taxon>
    </lineage>
</organism>
<gene>
    <name evidence="2" type="ORF">H9701_03270</name>
</gene>
<comment type="caution">
    <text evidence="2">The sequence shown here is derived from an EMBL/GenBank/DDBJ whole genome shotgun (WGS) entry which is preliminary data.</text>
</comment>
<proteinExistence type="predicted"/>
<sequence>MELSYNLTPQDLKWGLLLHERRPKGVLAVVRKAERLFFLLAALAGGCLTAMLLFLLARGAWEEDFSAVLSVSGTTLVVSLLFLALLSPRRRAAQGFRLLGQVPDYLGPRTLALEPGGVAAVYGPNRRVEPYAALQEVWERRGFVLLYLKGGLWEVVPPCAFRDEAHRRSFLAALEAARAGRPPEDAPISREPEAQEEGAPAAFTLSYAWEAEELRETLLQANLAYVRSRFYWRPVVILGAILSLPATGAGVWALAAAIPSGDVSEIVTAAAALVIGLALCLFWAGTLPPMVRWAIRRQEKKDVLRHLLAGPVLEQIGPDGVESFQEGERERTPWSLVVGVRSADWGLALIRRDHKLLVFPARAFGTREEQDQAAAYARERISRR</sequence>
<feature type="transmembrane region" description="Helical" evidence="1">
    <location>
        <begin position="67"/>
        <end position="87"/>
    </location>
</feature>
<feature type="transmembrane region" description="Helical" evidence="1">
    <location>
        <begin position="235"/>
        <end position="258"/>
    </location>
</feature>
<reference evidence="2" key="1">
    <citation type="journal article" date="2021" name="PeerJ">
        <title>Extensive microbial diversity within the chicken gut microbiome revealed by metagenomics and culture.</title>
        <authorList>
            <person name="Gilroy R."/>
            <person name="Ravi A."/>
            <person name="Getino M."/>
            <person name="Pursley I."/>
            <person name="Horton D.L."/>
            <person name="Alikhan N.F."/>
            <person name="Baker D."/>
            <person name="Gharbi K."/>
            <person name="Hall N."/>
            <person name="Watson M."/>
            <person name="Adriaenssens E.M."/>
            <person name="Foster-Nyarko E."/>
            <person name="Jarju S."/>
            <person name="Secka A."/>
            <person name="Antonio M."/>
            <person name="Oren A."/>
            <person name="Chaudhuri R.R."/>
            <person name="La Ragione R."/>
            <person name="Hildebrand F."/>
            <person name="Pallen M.J."/>
        </authorList>
    </citation>
    <scope>NUCLEOTIDE SEQUENCE</scope>
    <source>
        <strain evidence="2">CHK186-1790</strain>
    </source>
</reference>